<dbReference type="InterPro" id="IPR025110">
    <property type="entry name" value="AMP-bd_C"/>
</dbReference>
<evidence type="ECO:0000259" key="2">
    <source>
        <dbReference type="Pfam" id="PF13193"/>
    </source>
</evidence>
<dbReference type="InterPro" id="IPR042099">
    <property type="entry name" value="ANL_N_sf"/>
</dbReference>
<dbReference type="GO" id="GO:0016874">
    <property type="term" value="F:ligase activity"/>
    <property type="evidence" value="ECO:0007669"/>
    <property type="project" value="UniProtKB-KW"/>
</dbReference>
<dbReference type="Pfam" id="PF00501">
    <property type="entry name" value="AMP-binding"/>
    <property type="match status" value="1"/>
</dbReference>
<dbReference type="Gene3D" id="3.30.300.30">
    <property type="match status" value="1"/>
</dbReference>
<dbReference type="PANTHER" id="PTHR43767">
    <property type="entry name" value="LONG-CHAIN-FATTY-ACID--COA LIGASE"/>
    <property type="match status" value="1"/>
</dbReference>
<sequence>MSRPADILPSTARRFGDRVALVTDDARFTYRELENLSARVAGALAERGAQPGTVVSIFSPNRWEWLVAYHGALRAGCVVNPINGMLTAEEVGYVLNDCGARFVFTTADKVEAVRDVATPIVFGEANVVDGALSFQDLLDHDAEAPVFVPAAVTELCVIAYTSGTTGHPKGAMQSHRAIHLNHAYTATMHVRVKEDVLVTALPMPHVYGNCAVHATWLAGGTAVVMDRFDAARALELIEQHRATIFEGVPAMFSMMLAHEGIASRDLSSITRCTVGGQTMPVAKIDEWEQRSGAPLLEVWGMTELAGFGTTHSLFAPNVHGSIGIAFPGTEIRVSDPDEPDRRLAPGEAGELMIRGPLVMLGYFGNEQATREAIDGDGWMRTGDVAYATDDGHYFVVDRRKDLIITGGYNVYPAEIERVVAAHPAVAMVAVGGVPDAVKGELARACVVLRPGHTVTGQEIIEYCRGHLAPYKLPRIVLFVDDLPKTSSGKIMRRELLKLWPAA</sequence>
<dbReference type="InterPro" id="IPR020845">
    <property type="entry name" value="AMP-binding_CS"/>
</dbReference>
<feature type="domain" description="AMP-binding enzyme C-terminal" evidence="2">
    <location>
        <begin position="414"/>
        <end position="489"/>
    </location>
</feature>
<dbReference type="InterPro" id="IPR050237">
    <property type="entry name" value="ATP-dep_AMP-bd_enzyme"/>
</dbReference>
<organism evidence="3 4">
    <name type="scientific">Catenulispora subtropica</name>
    <dbReference type="NCBI Taxonomy" id="450798"/>
    <lineage>
        <taxon>Bacteria</taxon>
        <taxon>Bacillati</taxon>
        <taxon>Actinomycetota</taxon>
        <taxon>Actinomycetes</taxon>
        <taxon>Catenulisporales</taxon>
        <taxon>Catenulisporaceae</taxon>
        <taxon>Catenulispora</taxon>
    </lineage>
</organism>
<gene>
    <name evidence="3" type="ORF">GCM10009838_15610</name>
</gene>
<dbReference type="EMBL" id="BAAAQM010000006">
    <property type="protein sequence ID" value="GAA1960080.1"/>
    <property type="molecule type" value="Genomic_DNA"/>
</dbReference>
<name>A0ABN2QXY1_9ACTN</name>
<accession>A0ABN2QXY1</accession>
<evidence type="ECO:0000259" key="1">
    <source>
        <dbReference type="Pfam" id="PF00501"/>
    </source>
</evidence>
<feature type="domain" description="AMP-dependent synthetase/ligase" evidence="1">
    <location>
        <begin position="11"/>
        <end position="363"/>
    </location>
</feature>
<dbReference type="RefSeq" id="WP_344656253.1">
    <property type="nucleotide sequence ID" value="NZ_BAAAQM010000006.1"/>
</dbReference>
<dbReference type="Gene3D" id="3.40.50.12780">
    <property type="entry name" value="N-terminal domain of ligase-like"/>
    <property type="match status" value="1"/>
</dbReference>
<comment type="caution">
    <text evidence="3">The sequence shown here is derived from an EMBL/GenBank/DDBJ whole genome shotgun (WGS) entry which is preliminary data.</text>
</comment>
<protein>
    <submittedName>
        <fullName evidence="3">Long-chain fatty acid--CoA ligase</fullName>
    </submittedName>
</protein>
<keyword evidence="3" id="KW-0436">Ligase</keyword>
<dbReference type="InterPro" id="IPR045851">
    <property type="entry name" value="AMP-bd_C_sf"/>
</dbReference>
<dbReference type="SUPFAM" id="SSF56801">
    <property type="entry name" value="Acetyl-CoA synthetase-like"/>
    <property type="match status" value="1"/>
</dbReference>
<dbReference type="Pfam" id="PF13193">
    <property type="entry name" value="AMP-binding_C"/>
    <property type="match status" value="1"/>
</dbReference>
<proteinExistence type="predicted"/>
<dbReference type="InterPro" id="IPR000873">
    <property type="entry name" value="AMP-dep_synth/lig_dom"/>
</dbReference>
<keyword evidence="4" id="KW-1185">Reference proteome</keyword>
<dbReference type="Proteomes" id="UP001499854">
    <property type="component" value="Unassembled WGS sequence"/>
</dbReference>
<evidence type="ECO:0000313" key="3">
    <source>
        <dbReference type="EMBL" id="GAA1960080.1"/>
    </source>
</evidence>
<dbReference type="PROSITE" id="PS00455">
    <property type="entry name" value="AMP_BINDING"/>
    <property type="match status" value="1"/>
</dbReference>
<reference evidence="3 4" key="1">
    <citation type="journal article" date="2019" name="Int. J. Syst. Evol. Microbiol.">
        <title>The Global Catalogue of Microorganisms (GCM) 10K type strain sequencing project: providing services to taxonomists for standard genome sequencing and annotation.</title>
        <authorList>
            <consortium name="The Broad Institute Genomics Platform"/>
            <consortium name="The Broad Institute Genome Sequencing Center for Infectious Disease"/>
            <person name="Wu L."/>
            <person name="Ma J."/>
        </authorList>
    </citation>
    <scope>NUCLEOTIDE SEQUENCE [LARGE SCALE GENOMIC DNA]</scope>
    <source>
        <strain evidence="3 4">JCM 16013</strain>
    </source>
</reference>
<dbReference type="PANTHER" id="PTHR43767:SF1">
    <property type="entry name" value="NONRIBOSOMAL PEPTIDE SYNTHASE PES1 (EUROFUNG)-RELATED"/>
    <property type="match status" value="1"/>
</dbReference>
<evidence type="ECO:0000313" key="4">
    <source>
        <dbReference type="Proteomes" id="UP001499854"/>
    </source>
</evidence>